<gene>
    <name evidence="4" type="ORF">GGR28_001650</name>
</gene>
<feature type="domain" description="LTD" evidence="3">
    <location>
        <begin position="577"/>
        <end position="699"/>
    </location>
</feature>
<evidence type="ECO:0000256" key="2">
    <source>
        <dbReference type="SAM" id="SignalP"/>
    </source>
</evidence>
<dbReference type="AlphaFoldDB" id="A0A840E511"/>
<comment type="caution">
    <text evidence="4">The sequence shown here is derived from an EMBL/GenBank/DDBJ whole genome shotgun (WGS) entry which is preliminary data.</text>
</comment>
<dbReference type="RefSeq" id="WP_183495275.1">
    <property type="nucleotide sequence ID" value="NZ_JACIFF010000003.1"/>
</dbReference>
<dbReference type="InterPro" id="IPR014867">
    <property type="entry name" value="Spore_coat_CotH_CotH2/3/7"/>
</dbReference>
<dbReference type="Pfam" id="PF13290">
    <property type="entry name" value="CHB_HEX_C_1"/>
    <property type="match status" value="1"/>
</dbReference>
<evidence type="ECO:0000259" key="3">
    <source>
        <dbReference type="PROSITE" id="PS51841"/>
    </source>
</evidence>
<proteinExistence type="predicted"/>
<evidence type="ECO:0000313" key="4">
    <source>
        <dbReference type="EMBL" id="MBB4079033.1"/>
    </source>
</evidence>
<dbReference type="PROSITE" id="PS51841">
    <property type="entry name" value="LTD"/>
    <property type="match status" value="1"/>
</dbReference>
<dbReference type="InterPro" id="IPR059177">
    <property type="entry name" value="GH29D-like_dom"/>
</dbReference>
<accession>A0A840E511</accession>
<feature type="transmembrane region" description="Helical" evidence="1">
    <location>
        <begin position="747"/>
        <end position="767"/>
    </location>
</feature>
<dbReference type="Pfam" id="PF08757">
    <property type="entry name" value="CotH"/>
    <property type="match status" value="1"/>
</dbReference>
<organism evidence="4 5">
    <name type="scientific">Neolewinella aquimaris</name>
    <dbReference type="NCBI Taxonomy" id="1835722"/>
    <lineage>
        <taxon>Bacteria</taxon>
        <taxon>Pseudomonadati</taxon>
        <taxon>Bacteroidota</taxon>
        <taxon>Saprospiria</taxon>
        <taxon>Saprospirales</taxon>
        <taxon>Lewinellaceae</taxon>
        <taxon>Neolewinella</taxon>
    </lineage>
</organism>
<keyword evidence="1" id="KW-1133">Transmembrane helix</keyword>
<protein>
    <recommendedName>
        <fullName evidence="3">LTD domain-containing protein</fullName>
    </recommendedName>
</protein>
<feature type="signal peptide" evidence="2">
    <location>
        <begin position="1"/>
        <end position="23"/>
    </location>
</feature>
<dbReference type="InterPro" id="IPR001322">
    <property type="entry name" value="Lamin_tail_dom"/>
</dbReference>
<dbReference type="Pfam" id="PF00932">
    <property type="entry name" value="LTD"/>
    <property type="match status" value="1"/>
</dbReference>
<keyword evidence="1" id="KW-0812">Transmembrane</keyword>
<feature type="chain" id="PRO_5032528558" description="LTD domain-containing protein" evidence="2">
    <location>
        <begin position="24"/>
        <end position="774"/>
    </location>
</feature>
<evidence type="ECO:0000256" key="1">
    <source>
        <dbReference type="SAM" id="Phobius"/>
    </source>
</evidence>
<dbReference type="EMBL" id="JACIFF010000003">
    <property type="protein sequence ID" value="MBB4079033.1"/>
    <property type="molecule type" value="Genomic_DNA"/>
</dbReference>
<dbReference type="Gene3D" id="2.60.40.1260">
    <property type="entry name" value="Lamin Tail domain"/>
    <property type="match status" value="1"/>
</dbReference>
<evidence type="ECO:0000313" key="5">
    <source>
        <dbReference type="Proteomes" id="UP000576209"/>
    </source>
</evidence>
<sequence length="774" mass="87745">MRPTLILFALLLLPPVASVDAQAQLLSFDPAPGVYRNAQDVFISGGDAGAVYYTTDGSRPDPRSRQYDGRPVKVTATTVLRAAVFDGFIQSGPEHGGTYLIDEPASELLTVSVGIDPWRLFNPVSGWFMPGPDPGTSEWDPTGANWWTRKEFPGQVDLIESDGTTVHSGVLGFRMFGGLSRTFPQKSFSLSGRKAYGNKKIDYPLFGPEGNRDFRFLVVRNGGSDWGRSYIRDALLTGLLRDESWDLDLQDARPVRVYLNGKYWGLYHLREKINPRFLADRHDVDKDSLSLLEHELTVKHGSSREYERLRDFIINSDLTLPENYERLGELMDIDNFQRLQIAQTYFDNRDAGGNIRYWRPDGPGERFRWILYDVDQGFGLHREEGWKINTLEFYTEAHGPQWPNPPWSTLFQRQLLTNPRYRRGFVNRTLDYLHTDFSAEAVSERTEAAIASVAVEMPRQLERWNQRPDYWQYHIDKLRQFARLRPDYLREHFRQFFRGGDDRSVDLAAGRGGYIILNENLHVASDGLTGAYFANVPITLEAVPEPGYHFVGWEGIDDAAPRLELDLQRDQAYRIRAVFTPATHALAGEVIINEVCPRSKLAGDWLELHNRGTVAADLTGWYLTDNSDRRFTLPAGTLQPGAYLVICREESNFRVIYPEVPDFISGLPFGLNKEDERIGLFSQDGSYVNAIAYQLPPQRDSSFSYALALPGLDNSKHRNWVVEAGRGTPGFANPAHLQSAVITRQNFWARIGVGIAVLLVVGVVRSLHLRPRPS</sequence>
<dbReference type="SUPFAM" id="SSF74853">
    <property type="entry name" value="Lamin A/C globular tail domain"/>
    <property type="match status" value="1"/>
</dbReference>
<dbReference type="Proteomes" id="UP000576209">
    <property type="component" value="Unassembled WGS sequence"/>
</dbReference>
<reference evidence="4 5" key="1">
    <citation type="submission" date="2020-08" db="EMBL/GenBank/DDBJ databases">
        <title>Genomic Encyclopedia of Type Strains, Phase IV (KMG-IV): sequencing the most valuable type-strain genomes for metagenomic binning, comparative biology and taxonomic classification.</title>
        <authorList>
            <person name="Goeker M."/>
        </authorList>
    </citation>
    <scope>NUCLEOTIDE SEQUENCE [LARGE SCALE GENOMIC DNA]</scope>
    <source>
        <strain evidence="4 5">DSM 105137</strain>
    </source>
</reference>
<keyword evidence="2" id="KW-0732">Signal</keyword>
<keyword evidence="1" id="KW-0472">Membrane</keyword>
<keyword evidence="5" id="KW-1185">Reference proteome</keyword>
<dbReference type="InterPro" id="IPR036415">
    <property type="entry name" value="Lamin_tail_dom_sf"/>
</dbReference>
<name>A0A840E511_9BACT</name>